<dbReference type="EMBL" id="CP089982">
    <property type="protein sequence ID" value="WXA97193.1"/>
    <property type="molecule type" value="Genomic_DNA"/>
</dbReference>
<proteinExistence type="inferred from homology"/>
<evidence type="ECO:0000313" key="2">
    <source>
        <dbReference type="EMBL" id="WXA97193.1"/>
    </source>
</evidence>
<accession>A0ABZ2KIQ2</accession>
<gene>
    <name evidence="2" type="ORF">LZC95_10140</name>
</gene>
<protein>
    <submittedName>
        <fullName evidence="2">DUF2325 domain-containing protein</fullName>
    </submittedName>
</protein>
<keyword evidence="3" id="KW-1185">Reference proteome</keyword>
<evidence type="ECO:0000256" key="1">
    <source>
        <dbReference type="ARBA" id="ARBA00007189"/>
    </source>
</evidence>
<dbReference type="Proteomes" id="UP001379533">
    <property type="component" value="Chromosome"/>
</dbReference>
<evidence type="ECO:0000313" key="3">
    <source>
        <dbReference type="Proteomes" id="UP001379533"/>
    </source>
</evidence>
<dbReference type="Pfam" id="PF10087">
    <property type="entry name" value="DUF2325"/>
    <property type="match status" value="1"/>
</dbReference>
<reference evidence="2 3" key="1">
    <citation type="submission" date="2021-12" db="EMBL/GenBank/DDBJ databases">
        <title>Discovery of the Pendulisporaceae a myxobacterial family with distinct sporulation behavior and unique specialized metabolism.</title>
        <authorList>
            <person name="Garcia R."/>
            <person name="Popoff A."/>
            <person name="Bader C.D."/>
            <person name="Loehr J."/>
            <person name="Walesch S."/>
            <person name="Walt C."/>
            <person name="Boldt J."/>
            <person name="Bunk B."/>
            <person name="Haeckl F.J.F.P.J."/>
            <person name="Gunesch A.P."/>
            <person name="Birkelbach J."/>
            <person name="Nuebel U."/>
            <person name="Pietschmann T."/>
            <person name="Bach T."/>
            <person name="Mueller R."/>
        </authorList>
    </citation>
    <scope>NUCLEOTIDE SEQUENCE [LARGE SCALE GENOMIC DNA]</scope>
    <source>
        <strain evidence="2 3">MSr12523</strain>
    </source>
</reference>
<comment type="similarity">
    <text evidence="1">Belongs to the UPF0751 family.</text>
</comment>
<sequence length="108" mass="11252">MIKKPRVVFVGGVERVERSLRASGEELGVDVDVHAGHMQGNAGTRLAALVRRADLVVLVTGVNSHNAVQTAKKEAARNGKPLQIMKFCGAAVARALLAEVARGAATAA</sequence>
<name>A0ABZ2KIQ2_9BACT</name>
<organism evidence="2 3">
    <name type="scientific">Pendulispora brunnea</name>
    <dbReference type="NCBI Taxonomy" id="2905690"/>
    <lineage>
        <taxon>Bacteria</taxon>
        <taxon>Pseudomonadati</taxon>
        <taxon>Myxococcota</taxon>
        <taxon>Myxococcia</taxon>
        <taxon>Myxococcales</taxon>
        <taxon>Sorangiineae</taxon>
        <taxon>Pendulisporaceae</taxon>
        <taxon>Pendulispora</taxon>
    </lineage>
</organism>
<dbReference type="InterPro" id="IPR016772">
    <property type="entry name" value="UCP020408"/>
</dbReference>
<dbReference type="RefSeq" id="WP_394847808.1">
    <property type="nucleotide sequence ID" value="NZ_CP089982.1"/>
</dbReference>